<sequence length="88" mass="9989">MSDLVELLLDFVLDGLIEVIHIKRKATAVRIILSLALFSLVTGLLVLSYVNREQESLFYTLSLTGSFLGLLLLFILRQFAAEYRKKKS</sequence>
<dbReference type="STRING" id="753702.SAMN04488102_1175"/>
<keyword evidence="3" id="KW-1185">Reference proteome</keyword>
<dbReference type="RefSeq" id="WP_091531453.1">
    <property type="nucleotide sequence ID" value="NZ_FOLT01000017.1"/>
</dbReference>
<proteinExistence type="predicted"/>
<feature type="transmembrane region" description="Helical" evidence="1">
    <location>
        <begin position="56"/>
        <end position="76"/>
    </location>
</feature>
<name>A0A1I1L1Z8_9LACT</name>
<feature type="transmembrane region" description="Helical" evidence="1">
    <location>
        <begin position="31"/>
        <end position="50"/>
    </location>
</feature>
<dbReference type="EMBL" id="FOLT01000017">
    <property type="protein sequence ID" value="SFC66572.1"/>
    <property type="molecule type" value="Genomic_DNA"/>
</dbReference>
<protein>
    <submittedName>
        <fullName evidence="2">Uncharacterized protein</fullName>
    </submittedName>
</protein>
<evidence type="ECO:0000313" key="2">
    <source>
        <dbReference type="EMBL" id="SFC66572.1"/>
    </source>
</evidence>
<keyword evidence="1" id="KW-1133">Transmembrane helix</keyword>
<evidence type="ECO:0000256" key="1">
    <source>
        <dbReference type="SAM" id="Phobius"/>
    </source>
</evidence>
<keyword evidence="1" id="KW-0812">Transmembrane</keyword>
<organism evidence="2 3">
    <name type="scientific">Alkalibacterium subtropicum</name>
    <dbReference type="NCBI Taxonomy" id="753702"/>
    <lineage>
        <taxon>Bacteria</taxon>
        <taxon>Bacillati</taxon>
        <taxon>Bacillota</taxon>
        <taxon>Bacilli</taxon>
        <taxon>Lactobacillales</taxon>
        <taxon>Carnobacteriaceae</taxon>
        <taxon>Alkalibacterium</taxon>
    </lineage>
</organism>
<dbReference type="OrthoDB" id="9966337at2"/>
<accession>A0A1I1L1Z8</accession>
<reference evidence="3" key="1">
    <citation type="submission" date="2016-10" db="EMBL/GenBank/DDBJ databases">
        <authorList>
            <person name="Varghese N."/>
            <person name="Submissions S."/>
        </authorList>
    </citation>
    <scope>NUCLEOTIDE SEQUENCE [LARGE SCALE GENOMIC DNA]</scope>
    <source>
        <strain evidence="3">DSM 23664</strain>
    </source>
</reference>
<keyword evidence="1" id="KW-0472">Membrane</keyword>
<evidence type="ECO:0000313" key="3">
    <source>
        <dbReference type="Proteomes" id="UP000199612"/>
    </source>
</evidence>
<gene>
    <name evidence="2" type="ORF">SAMN04488102_1175</name>
</gene>
<dbReference type="AlphaFoldDB" id="A0A1I1L1Z8"/>
<dbReference type="Proteomes" id="UP000199612">
    <property type="component" value="Unassembled WGS sequence"/>
</dbReference>